<dbReference type="AlphaFoldDB" id="A0A397TJF1"/>
<proteinExistence type="predicted"/>
<gene>
    <name evidence="1" type="ORF">C1645_815146</name>
</gene>
<name>A0A397TJF1_9GLOM</name>
<protein>
    <submittedName>
        <fullName evidence="1">Uncharacterized protein</fullName>
    </submittedName>
</protein>
<reference evidence="1 2" key="1">
    <citation type="submission" date="2018-06" db="EMBL/GenBank/DDBJ databases">
        <title>Comparative genomics reveals the genomic features of Rhizophagus irregularis, R. cerebriforme, R. diaphanum and Gigaspora rosea, and their symbiotic lifestyle signature.</title>
        <authorList>
            <person name="Morin E."/>
            <person name="San Clemente H."/>
            <person name="Chen E.C.H."/>
            <person name="De La Providencia I."/>
            <person name="Hainaut M."/>
            <person name="Kuo A."/>
            <person name="Kohler A."/>
            <person name="Murat C."/>
            <person name="Tang N."/>
            <person name="Roy S."/>
            <person name="Loubradou J."/>
            <person name="Henrissat B."/>
            <person name="Grigoriev I.V."/>
            <person name="Corradi N."/>
            <person name="Roux C."/>
            <person name="Martin F.M."/>
        </authorList>
    </citation>
    <scope>NUCLEOTIDE SEQUENCE [LARGE SCALE GENOMIC DNA]</scope>
    <source>
        <strain evidence="1 2">DAOM 227022</strain>
    </source>
</reference>
<dbReference type="OrthoDB" id="2341485at2759"/>
<evidence type="ECO:0000313" key="2">
    <source>
        <dbReference type="Proteomes" id="UP000265703"/>
    </source>
</evidence>
<accession>A0A397TJF1</accession>
<dbReference type="EMBL" id="QKYT01000042">
    <property type="protein sequence ID" value="RIA96615.1"/>
    <property type="molecule type" value="Genomic_DNA"/>
</dbReference>
<comment type="caution">
    <text evidence="1">The sequence shown here is derived from an EMBL/GenBank/DDBJ whole genome shotgun (WGS) entry which is preliminary data.</text>
</comment>
<keyword evidence="2" id="KW-1185">Reference proteome</keyword>
<sequence length="150" mass="16757">MLRRNSQRKAKKTKVINTSEEISVLKSCEIYRKNFDVCNVEINDEPLPGKKLLKPVSTLARKSVSDWTEQDVMPLVKILAGRIVIDGIGKNFLGANALGRINEDLTTFIFAHPKIWSMVDPVYFSIDVTTCPNNAPPVINAYPPFGSPHC</sequence>
<organism evidence="1 2">
    <name type="scientific">Glomus cerebriforme</name>
    <dbReference type="NCBI Taxonomy" id="658196"/>
    <lineage>
        <taxon>Eukaryota</taxon>
        <taxon>Fungi</taxon>
        <taxon>Fungi incertae sedis</taxon>
        <taxon>Mucoromycota</taxon>
        <taxon>Glomeromycotina</taxon>
        <taxon>Glomeromycetes</taxon>
        <taxon>Glomerales</taxon>
        <taxon>Glomeraceae</taxon>
        <taxon>Glomus</taxon>
    </lineage>
</organism>
<evidence type="ECO:0000313" key="1">
    <source>
        <dbReference type="EMBL" id="RIA96615.1"/>
    </source>
</evidence>
<dbReference type="Proteomes" id="UP000265703">
    <property type="component" value="Unassembled WGS sequence"/>
</dbReference>